<dbReference type="Pfam" id="PF13484">
    <property type="entry name" value="Fer4_16"/>
    <property type="match status" value="1"/>
</dbReference>
<dbReference type="PROSITE" id="PS00198">
    <property type="entry name" value="4FE4S_FER_1"/>
    <property type="match status" value="1"/>
</dbReference>
<reference evidence="11" key="1">
    <citation type="journal article" date="2019" name="Int. J. Syst. Evol. Microbiol.">
        <title>The Global Catalogue of Microorganisms (GCM) 10K type strain sequencing project: providing services to taxonomists for standard genome sequencing and annotation.</title>
        <authorList>
            <consortium name="The Broad Institute Genomics Platform"/>
            <consortium name="The Broad Institute Genome Sequencing Center for Infectious Disease"/>
            <person name="Wu L."/>
            <person name="Ma J."/>
        </authorList>
    </citation>
    <scope>NUCLEOTIDE SEQUENCE [LARGE SCALE GENOMIC DNA]</scope>
    <source>
        <strain evidence="11">KCTC 33575</strain>
    </source>
</reference>
<evidence type="ECO:0000256" key="6">
    <source>
        <dbReference type="ARBA" id="ARBA00023002"/>
    </source>
</evidence>
<keyword evidence="7" id="KW-0408">Iron</keyword>
<keyword evidence="1" id="KW-0004">4Fe-4S</keyword>
<evidence type="ECO:0000313" key="10">
    <source>
        <dbReference type="EMBL" id="MFD2828873.1"/>
    </source>
</evidence>
<dbReference type="SUPFAM" id="SSF54862">
    <property type="entry name" value="4Fe-4S ferredoxins"/>
    <property type="match status" value="1"/>
</dbReference>
<dbReference type="InterPro" id="IPR017900">
    <property type="entry name" value="4Fe4S_Fe_S_CS"/>
</dbReference>
<dbReference type="SUPFAM" id="SSF48371">
    <property type="entry name" value="ARM repeat"/>
    <property type="match status" value="1"/>
</dbReference>
<gene>
    <name evidence="10" type="primary">queG</name>
    <name evidence="10" type="ORF">ACFSX4_00190</name>
</gene>
<name>A0ABW5WRJ3_9STAP</name>
<dbReference type="RefSeq" id="WP_377770360.1">
    <property type="nucleotide sequence ID" value="NZ_JBHUOQ010000001.1"/>
</dbReference>
<dbReference type="InterPro" id="IPR016024">
    <property type="entry name" value="ARM-type_fold"/>
</dbReference>
<proteinExistence type="predicted"/>
<keyword evidence="2" id="KW-0963">Cytoplasm</keyword>
<dbReference type="EC" id="1.17.99.6" evidence="10"/>
<dbReference type="PANTHER" id="PTHR30002:SF4">
    <property type="entry name" value="EPOXYQUEUOSINE REDUCTASE"/>
    <property type="match status" value="1"/>
</dbReference>
<evidence type="ECO:0000313" key="11">
    <source>
        <dbReference type="Proteomes" id="UP001597519"/>
    </source>
</evidence>
<evidence type="ECO:0000256" key="8">
    <source>
        <dbReference type="ARBA" id="ARBA00023014"/>
    </source>
</evidence>
<evidence type="ECO:0000259" key="9">
    <source>
        <dbReference type="PROSITE" id="PS51379"/>
    </source>
</evidence>
<protein>
    <submittedName>
        <fullName evidence="10">tRNA epoxyqueuosine(34) reductase QueG</fullName>
        <ecNumber evidence="10">1.17.99.6</ecNumber>
    </submittedName>
</protein>
<keyword evidence="3" id="KW-0819">tRNA processing</keyword>
<dbReference type="Proteomes" id="UP001597519">
    <property type="component" value="Unassembled WGS sequence"/>
</dbReference>
<sequence length="377" mass="42580">MDRHEFKQKVIDFAHTIGIDEIGFTHAEPFYEFKEKLIDYYKKGYASGFETGTVEERTEPKRSLESAESIISIAVGYPNKLPDAPKSRRGERRGMFARSSWGVDYHTLLRRRLTALEDFIKEQAPEVECKSMVDTGVLSDREVARRSGLGFTGKNGFIINPNLGTWSYLGEMLVSFPFPPDEELIDSCGDCNICVDRCPTGALIGDGQLNSQKCISFLTQTKGYLKDEYRSKIGNRLYGCDTCQQVCPRNKGINTTHDDIVLEPEILKPELTGLLEISNKEFKETYGHLAGVWRGKKPIQRNAIIALAHFKEISAVDTLKRVAENDPRPMIKGTAYWAIGRILGSGALDYINERFKIETDSEVKEEMLKGIQEQTEI</sequence>
<dbReference type="InterPro" id="IPR017896">
    <property type="entry name" value="4Fe4S_Fe-S-bd"/>
</dbReference>
<evidence type="ECO:0000256" key="3">
    <source>
        <dbReference type="ARBA" id="ARBA00022694"/>
    </source>
</evidence>
<dbReference type="Gene3D" id="3.30.70.20">
    <property type="match status" value="1"/>
</dbReference>
<keyword evidence="6 10" id="KW-0560">Oxidoreductase</keyword>
<dbReference type="InterPro" id="IPR013542">
    <property type="entry name" value="QueG_DUF1730"/>
</dbReference>
<evidence type="ECO:0000256" key="5">
    <source>
        <dbReference type="ARBA" id="ARBA00022785"/>
    </source>
</evidence>
<evidence type="ECO:0000256" key="4">
    <source>
        <dbReference type="ARBA" id="ARBA00022723"/>
    </source>
</evidence>
<dbReference type="GO" id="GO:0052693">
    <property type="term" value="F:epoxyqueuosine reductase activity"/>
    <property type="evidence" value="ECO:0007669"/>
    <property type="project" value="UniProtKB-EC"/>
</dbReference>
<keyword evidence="4" id="KW-0479">Metal-binding</keyword>
<dbReference type="PROSITE" id="PS51379">
    <property type="entry name" value="4FE4S_FER_2"/>
    <property type="match status" value="1"/>
</dbReference>
<evidence type="ECO:0000256" key="2">
    <source>
        <dbReference type="ARBA" id="ARBA00022490"/>
    </source>
</evidence>
<dbReference type="Pfam" id="PF08331">
    <property type="entry name" value="QueG_DUF1730"/>
    <property type="match status" value="1"/>
</dbReference>
<dbReference type="EMBL" id="JBHUOQ010000001">
    <property type="protein sequence ID" value="MFD2828873.1"/>
    <property type="molecule type" value="Genomic_DNA"/>
</dbReference>
<organism evidence="10 11">
    <name type="scientific">Corticicoccus populi</name>
    <dbReference type="NCBI Taxonomy" id="1812821"/>
    <lineage>
        <taxon>Bacteria</taxon>
        <taxon>Bacillati</taxon>
        <taxon>Bacillota</taxon>
        <taxon>Bacilli</taxon>
        <taxon>Bacillales</taxon>
        <taxon>Staphylococcaceae</taxon>
        <taxon>Corticicoccus</taxon>
    </lineage>
</organism>
<dbReference type="InterPro" id="IPR004453">
    <property type="entry name" value="QueG"/>
</dbReference>
<keyword evidence="11" id="KW-1185">Reference proteome</keyword>
<evidence type="ECO:0000256" key="1">
    <source>
        <dbReference type="ARBA" id="ARBA00022485"/>
    </source>
</evidence>
<feature type="domain" description="4Fe-4S ferredoxin-type" evidence="9">
    <location>
        <begin position="178"/>
        <end position="208"/>
    </location>
</feature>
<keyword evidence="5" id="KW-0671">Queuosine biosynthesis</keyword>
<dbReference type="NCBIfam" id="TIGR00276">
    <property type="entry name" value="tRNA epoxyqueuosine(34) reductase QueG"/>
    <property type="match status" value="1"/>
</dbReference>
<accession>A0ABW5WRJ3</accession>
<comment type="caution">
    <text evidence="10">The sequence shown here is derived from an EMBL/GenBank/DDBJ whole genome shotgun (WGS) entry which is preliminary data.</text>
</comment>
<evidence type="ECO:0000256" key="7">
    <source>
        <dbReference type="ARBA" id="ARBA00023004"/>
    </source>
</evidence>
<keyword evidence="8" id="KW-0411">Iron-sulfur</keyword>
<dbReference type="Pfam" id="PF13646">
    <property type="entry name" value="HEAT_2"/>
    <property type="match status" value="1"/>
</dbReference>
<dbReference type="PANTHER" id="PTHR30002">
    <property type="entry name" value="EPOXYQUEUOSINE REDUCTASE"/>
    <property type="match status" value="1"/>
</dbReference>